<keyword evidence="1" id="KW-1133">Transmembrane helix</keyword>
<keyword evidence="1" id="KW-0812">Transmembrane</keyword>
<evidence type="ECO:0000313" key="2">
    <source>
        <dbReference type="EMBL" id="MBY9076225.1"/>
    </source>
</evidence>
<feature type="transmembrane region" description="Helical" evidence="1">
    <location>
        <begin position="102"/>
        <end position="125"/>
    </location>
</feature>
<reference evidence="2 3" key="1">
    <citation type="submission" date="2021-08" db="EMBL/GenBank/DDBJ databases">
        <title>Nocardioides bacterium WL0053 sp. nov., isolated from the sediment.</title>
        <authorList>
            <person name="Wang L."/>
            <person name="Zhang D."/>
            <person name="Zhang A."/>
        </authorList>
    </citation>
    <scope>NUCLEOTIDE SEQUENCE [LARGE SCALE GENOMIC DNA]</scope>
    <source>
        <strain evidence="2 3">WL0053</strain>
    </source>
</reference>
<evidence type="ECO:0000313" key="3">
    <source>
        <dbReference type="Proteomes" id="UP000754710"/>
    </source>
</evidence>
<dbReference type="EMBL" id="JAIEZQ010000002">
    <property type="protein sequence ID" value="MBY9076225.1"/>
    <property type="molecule type" value="Genomic_DNA"/>
</dbReference>
<feature type="transmembrane region" description="Helical" evidence="1">
    <location>
        <begin position="177"/>
        <end position="196"/>
    </location>
</feature>
<organism evidence="2 3">
    <name type="scientific">Nocardioides jiangsuensis</name>
    <dbReference type="NCBI Taxonomy" id="2866161"/>
    <lineage>
        <taxon>Bacteria</taxon>
        <taxon>Bacillati</taxon>
        <taxon>Actinomycetota</taxon>
        <taxon>Actinomycetes</taxon>
        <taxon>Propionibacteriales</taxon>
        <taxon>Nocardioidaceae</taxon>
        <taxon>Nocardioides</taxon>
    </lineage>
</organism>
<accession>A0ABS7RQL9</accession>
<feature type="transmembrane region" description="Helical" evidence="1">
    <location>
        <begin position="69"/>
        <end position="90"/>
    </location>
</feature>
<protein>
    <recommendedName>
        <fullName evidence="4">DUF4386 family protein</fullName>
    </recommendedName>
</protein>
<evidence type="ECO:0000256" key="1">
    <source>
        <dbReference type="SAM" id="Phobius"/>
    </source>
</evidence>
<feature type="transmembrane region" description="Helical" evidence="1">
    <location>
        <begin position="145"/>
        <end position="170"/>
    </location>
</feature>
<keyword evidence="1" id="KW-0472">Membrane</keyword>
<feature type="transmembrane region" description="Helical" evidence="1">
    <location>
        <begin position="202"/>
        <end position="221"/>
    </location>
</feature>
<name>A0ABS7RQL9_9ACTN</name>
<dbReference type="Proteomes" id="UP000754710">
    <property type="component" value="Unassembled WGS sequence"/>
</dbReference>
<comment type="caution">
    <text evidence="2">The sequence shown here is derived from an EMBL/GenBank/DDBJ whole genome shotgun (WGS) entry which is preliminary data.</text>
</comment>
<gene>
    <name evidence="2" type="ORF">K1X13_15435</name>
</gene>
<feature type="transmembrane region" description="Helical" evidence="1">
    <location>
        <begin position="21"/>
        <end position="43"/>
    </location>
</feature>
<sequence length="227" mass="23250">MSTSTLRTPAPTATEARTRRGWAAAGVGAGVAGLVGIAGSMGIDAVYRDDIAGDAAAIQARLGDLVPQILVFHTATMVCALLLLVFAAGLHRELRRWAGPDSLLPAVAASGLMLVSVAGLVGTGLTTEFVFAPEGKAVPEVSAMFGHWVGTLPFLWAGAGVTALAVALVCLRHHPGLRWLGWMSLVAGAVTVGFGISPLQYMAGMVGPLWLTLAALGLLASRGDSTR</sequence>
<keyword evidence="3" id="KW-1185">Reference proteome</keyword>
<proteinExistence type="predicted"/>
<evidence type="ECO:0008006" key="4">
    <source>
        <dbReference type="Google" id="ProtNLM"/>
    </source>
</evidence>
<dbReference type="RefSeq" id="WP_221025892.1">
    <property type="nucleotide sequence ID" value="NZ_JAIEZQ010000002.1"/>
</dbReference>